<organism evidence="1 2">
    <name type="scientific">Senna tora</name>
    <dbReference type="NCBI Taxonomy" id="362788"/>
    <lineage>
        <taxon>Eukaryota</taxon>
        <taxon>Viridiplantae</taxon>
        <taxon>Streptophyta</taxon>
        <taxon>Embryophyta</taxon>
        <taxon>Tracheophyta</taxon>
        <taxon>Spermatophyta</taxon>
        <taxon>Magnoliopsida</taxon>
        <taxon>eudicotyledons</taxon>
        <taxon>Gunneridae</taxon>
        <taxon>Pentapetalae</taxon>
        <taxon>rosids</taxon>
        <taxon>fabids</taxon>
        <taxon>Fabales</taxon>
        <taxon>Fabaceae</taxon>
        <taxon>Caesalpinioideae</taxon>
        <taxon>Cassia clade</taxon>
        <taxon>Senna</taxon>
    </lineage>
</organism>
<dbReference type="EMBL" id="JAAIUW010000003">
    <property type="protein sequence ID" value="KAF7839928.1"/>
    <property type="molecule type" value="Genomic_DNA"/>
</dbReference>
<evidence type="ECO:0000313" key="1">
    <source>
        <dbReference type="EMBL" id="KAF7839928.1"/>
    </source>
</evidence>
<dbReference type="Proteomes" id="UP000634136">
    <property type="component" value="Unassembled WGS sequence"/>
</dbReference>
<sequence length="95" mass="10712">MKCEEGNLFANPFTYFEFQHWLSLNFTYLDSKRVSNSSKELDVCAVELASTLPNPKQNSVDVMIGWSRVSPAAAMNPKASSTRLASSWYLFNNPN</sequence>
<reference evidence="1" key="1">
    <citation type="submission" date="2020-09" db="EMBL/GenBank/DDBJ databases">
        <title>Genome-Enabled Discovery of Anthraquinone Biosynthesis in Senna tora.</title>
        <authorList>
            <person name="Kang S.-H."/>
            <person name="Pandey R.P."/>
            <person name="Lee C.-M."/>
            <person name="Sim J.-S."/>
            <person name="Jeong J.-T."/>
            <person name="Choi B.-S."/>
            <person name="Jung M."/>
            <person name="Ginzburg D."/>
            <person name="Zhao K."/>
            <person name="Won S.Y."/>
            <person name="Oh T.-J."/>
            <person name="Yu Y."/>
            <person name="Kim N.-H."/>
            <person name="Lee O.R."/>
            <person name="Lee T.-H."/>
            <person name="Bashyal P."/>
            <person name="Kim T.-S."/>
            <person name="Lee W.-H."/>
            <person name="Kawkins C."/>
            <person name="Kim C.-K."/>
            <person name="Kim J.S."/>
            <person name="Ahn B.O."/>
            <person name="Rhee S.Y."/>
            <person name="Sohng J.K."/>
        </authorList>
    </citation>
    <scope>NUCLEOTIDE SEQUENCE</scope>
    <source>
        <tissue evidence="1">Leaf</tissue>
    </source>
</reference>
<comment type="caution">
    <text evidence="1">The sequence shown here is derived from an EMBL/GenBank/DDBJ whole genome shotgun (WGS) entry which is preliminary data.</text>
</comment>
<accession>A0A834X8Q0</accession>
<proteinExistence type="predicted"/>
<evidence type="ECO:0000313" key="2">
    <source>
        <dbReference type="Proteomes" id="UP000634136"/>
    </source>
</evidence>
<protein>
    <submittedName>
        <fullName evidence="1">Phospho-2-dehydro-3-deoxyheptonate aldolase 1, chloroplastic</fullName>
    </submittedName>
</protein>
<gene>
    <name evidence="1" type="ORF">G2W53_008410</name>
</gene>
<name>A0A834X8Q0_9FABA</name>
<keyword evidence="2" id="KW-1185">Reference proteome</keyword>
<dbReference type="AlphaFoldDB" id="A0A834X8Q0"/>